<name>A0A8I3AXW2_VERLO</name>
<evidence type="ECO:0000313" key="4">
    <source>
        <dbReference type="Proteomes" id="UP000689129"/>
    </source>
</evidence>
<reference evidence="3" key="1">
    <citation type="journal article" date="2021" name="Mol. Plant Pathol.">
        <title>A 20-kb lineage-specific genomic region tames virulence in pathogenic amphidiploid Verticillium longisporum.</title>
        <authorList>
            <person name="Harting R."/>
            <person name="Starke J."/>
            <person name="Kusch H."/>
            <person name="Poggeler S."/>
            <person name="Maurus I."/>
            <person name="Schluter R."/>
            <person name="Landesfeind M."/>
            <person name="Bulla I."/>
            <person name="Nowrousian M."/>
            <person name="de Jonge R."/>
            <person name="Stahlhut G."/>
            <person name="Hoff K.J."/>
            <person name="Asshauer K.P."/>
            <person name="Thurmer A."/>
            <person name="Stanke M."/>
            <person name="Daniel R."/>
            <person name="Morgenstern B."/>
            <person name="Thomma B.P.H.J."/>
            <person name="Kronstad J.W."/>
            <person name="Braus-Stromeyer S.A."/>
            <person name="Braus G.H."/>
        </authorList>
    </citation>
    <scope>NUCLEOTIDE SEQUENCE</scope>
    <source>
        <strain evidence="3">Vl32</strain>
    </source>
</reference>
<evidence type="ECO:0000256" key="2">
    <source>
        <dbReference type="SAM" id="Phobius"/>
    </source>
</evidence>
<dbReference type="PANTHER" id="PTHR42910">
    <property type="entry name" value="TRANSPORTER SCO4007-RELATED"/>
    <property type="match status" value="1"/>
</dbReference>
<dbReference type="Pfam" id="PF07690">
    <property type="entry name" value="MFS_1"/>
    <property type="match status" value="1"/>
</dbReference>
<keyword evidence="2" id="KW-1133">Transmembrane helix</keyword>
<feature type="transmembrane region" description="Helical" evidence="2">
    <location>
        <begin position="122"/>
        <end position="143"/>
    </location>
</feature>
<dbReference type="GO" id="GO:0016020">
    <property type="term" value="C:membrane"/>
    <property type="evidence" value="ECO:0007669"/>
    <property type="project" value="UniProtKB-SubCell"/>
</dbReference>
<gene>
    <name evidence="3" type="ORF">HYQ45_000195</name>
</gene>
<keyword evidence="2" id="KW-0472">Membrane</keyword>
<feature type="transmembrane region" description="Helical" evidence="2">
    <location>
        <begin position="200"/>
        <end position="219"/>
    </location>
</feature>
<feature type="transmembrane region" description="Helical" evidence="2">
    <location>
        <begin position="155"/>
        <end position="180"/>
    </location>
</feature>
<organism evidence="3 4">
    <name type="scientific">Verticillium longisporum</name>
    <name type="common">Verticillium dahliae var. longisporum</name>
    <dbReference type="NCBI Taxonomy" id="100787"/>
    <lineage>
        <taxon>Eukaryota</taxon>
        <taxon>Fungi</taxon>
        <taxon>Dikarya</taxon>
        <taxon>Ascomycota</taxon>
        <taxon>Pezizomycotina</taxon>
        <taxon>Sordariomycetes</taxon>
        <taxon>Hypocreomycetidae</taxon>
        <taxon>Glomerellales</taxon>
        <taxon>Plectosphaerellaceae</taxon>
        <taxon>Verticillium</taxon>
    </lineage>
</organism>
<proteinExistence type="predicted"/>
<feature type="transmembrane region" description="Helical" evidence="2">
    <location>
        <begin position="81"/>
        <end position="102"/>
    </location>
</feature>
<comment type="caution">
    <text evidence="3">The sequence shown here is derived from an EMBL/GenBank/DDBJ whole genome shotgun (WGS) entry which is preliminary data.</text>
</comment>
<evidence type="ECO:0000313" key="3">
    <source>
        <dbReference type="EMBL" id="KAG7143659.1"/>
    </source>
</evidence>
<dbReference type="GO" id="GO:0022857">
    <property type="term" value="F:transmembrane transporter activity"/>
    <property type="evidence" value="ECO:0007669"/>
    <property type="project" value="InterPro"/>
</dbReference>
<comment type="subcellular location">
    <subcellularLocation>
        <location evidence="1">Membrane</location>
        <topology evidence="1">Multi-pass membrane protein</topology>
    </subcellularLocation>
</comment>
<dbReference type="EMBL" id="JAEMWZ010000003">
    <property type="protein sequence ID" value="KAG7143659.1"/>
    <property type="molecule type" value="Genomic_DNA"/>
</dbReference>
<dbReference type="PANTHER" id="PTHR42910:SF1">
    <property type="entry name" value="MAJOR FACILITATOR SUPERFAMILY (MFS) PROFILE DOMAIN-CONTAINING PROTEIN"/>
    <property type="match status" value="1"/>
</dbReference>
<evidence type="ECO:0000256" key="1">
    <source>
        <dbReference type="ARBA" id="ARBA00004141"/>
    </source>
</evidence>
<protein>
    <submittedName>
        <fullName evidence="3">Uncharacterized transporter YgaY like protein</fullName>
    </submittedName>
</protein>
<dbReference type="AlphaFoldDB" id="A0A8I3AXW2"/>
<sequence>MGTSGQIPSRDRLVISMAIFLPSSKDPAGFNRGTEHADAVFEARVAESDKPDDRSPRGLVIHILTWTPTRLRYNPANPPKFGYSLNFLYALSATITVANLYYNQPVLNRIAETFNVSFERASSVATLMQSGYAAGLLFLCPLGDTLRRRPFIIGLWLGLCVTKSFEIFCALSFICGATTVTPQLMIPLVGDIAPPQRKTTAMAIVASGLMFGMLVARLLSVHPRCPALLLHA</sequence>
<dbReference type="OrthoDB" id="2105912at2759"/>
<keyword evidence="2" id="KW-0812">Transmembrane</keyword>
<dbReference type="InterPro" id="IPR011701">
    <property type="entry name" value="MFS"/>
</dbReference>
<accession>A0A8I3AXW2</accession>
<dbReference type="Proteomes" id="UP000689129">
    <property type="component" value="Unassembled WGS sequence"/>
</dbReference>